<keyword evidence="6 9" id="KW-0648">Protein biosynthesis</keyword>
<feature type="binding site" evidence="9">
    <location>
        <position position="232"/>
    </location>
    <ligand>
        <name>L-glutamine</name>
        <dbReference type="ChEBI" id="CHEBI:58359"/>
    </ligand>
</feature>
<dbReference type="InterPro" id="IPR000924">
    <property type="entry name" value="Glu/Gln-tRNA-synth"/>
</dbReference>
<evidence type="ECO:0000313" key="14">
    <source>
        <dbReference type="EMBL" id="SEH72442.1"/>
    </source>
</evidence>
<keyword evidence="7 9" id="KW-0030">Aminoacyl-tRNA synthetase</keyword>
<keyword evidence="4 9" id="KW-0547">Nucleotide-binding</keyword>
<feature type="binding site" evidence="9">
    <location>
        <begin position="58"/>
        <end position="64"/>
    </location>
    <ligand>
        <name>ATP</name>
        <dbReference type="ChEBI" id="CHEBI:30616"/>
    </ligand>
</feature>
<evidence type="ECO:0000256" key="3">
    <source>
        <dbReference type="ARBA" id="ARBA00022598"/>
    </source>
</evidence>
<dbReference type="InterPro" id="IPR004514">
    <property type="entry name" value="Gln-tRNA-synth"/>
</dbReference>
<dbReference type="InterPro" id="IPR020061">
    <property type="entry name" value="Glu_tRNA_lig_a-bdl"/>
</dbReference>
<protein>
    <recommendedName>
        <fullName evidence="9">Glutamine--tRNA ligase</fullName>
        <ecNumber evidence="9">6.1.1.18</ecNumber>
    </recommendedName>
    <alternativeName>
        <fullName evidence="9">Glutaminyl-tRNA synthetase</fullName>
        <shortName evidence="9">GlnRS</shortName>
    </alternativeName>
</protein>
<dbReference type="PANTHER" id="PTHR43097:SF5">
    <property type="entry name" value="GLUTAMATE--TRNA LIGASE"/>
    <property type="match status" value="1"/>
</dbReference>
<dbReference type="FunFam" id="3.40.50.620:FF:000037">
    <property type="entry name" value="Glutamine--tRNA ligase cytoplasmic"/>
    <property type="match status" value="1"/>
</dbReference>
<dbReference type="HAMAP" id="MF_00126">
    <property type="entry name" value="Gln_tRNA_synth"/>
    <property type="match status" value="1"/>
</dbReference>
<dbReference type="InterPro" id="IPR049437">
    <property type="entry name" value="tRNA-synt_1c_C2"/>
</dbReference>
<evidence type="ECO:0000256" key="7">
    <source>
        <dbReference type="ARBA" id="ARBA00023146"/>
    </source>
</evidence>
<reference evidence="15" key="1">
    <citation type="submission" date="2016-09" db="EMBL/GenBank/DDBJ databases">
        <authorList>
            <person name="Koehorst J."/>
        </authorList>
    </citation>
    <scope>NUCLEOTIDE SEQUENCE [LARGE SCALE GENOMIC DNA]</scope>
</reference>
<feature type="binding site" evidence="9">
    <location>
        <begin position="52"/>
        <end position="54"/>
    </location>
    <ligand>
        <name>ATP</name>
        <dbReference type="ChEBI" id="CHEBI:30616"/>
    </ligand>
</feature>
<feature type="short sequence motif" description="'KMSKS' region" evidence="9">
    <location>
        <begin position="288"/>
        <end position="292"/>
    </location>
</feature>
<evidence type="ECO:0000256" key="5">
    <source>
        <dbReference type="ARBA" id="ARBA00022840"/>
    </source>
</evidence>
<dbReference type="SUPFAM" id="SSF52374">
    <property type="entry name" value="Nucleotidylyl transferase"/>
    <property type="match status" value="1"/>
</dbReference>
<evidence type="ECO:0000259" key="11">
    <source>
        <dbReference type="Pfam" id="PF00749"/>
    </source>
</evidence>
<name>A0A1H6KLL3_9BACT</name>
<dbReference type="STRING" id="1679444.PYTT_0248"/>
<organism evidence="14 15">
    <name type="scientific">Akkermansia glycaniphila</name>
    <dbReference type="NCBI Taxonomy" id="1679444"/>
    <lineage>
        <taxon>Bacteria</taxon>
        <taxon>Pseudomonadati</taxon>
        <taxon>Verrucomicrobiota</taxon>
        <taxon>Verrucomicrobiia</taxon>
        <taxon>Verrucomicrobiales</taxon>
        <taxon>Akkermansiaceae</taxon>
        <taxon>Akkermansia</taxon>
    </lineage>
</organism>
<dbReference type="AlphaFoldDB" id="A0A1H6KLL3"/>
<dbReference type="InterPro" id="IPR011035">
    <property type="entry name" value="Ribosomal_bL25/Gln-tRNA_synth"/>
</dbReference>
<dbReference type="InterPro" id="IPR020058">
    <property type="entry name" value="Glu/Gln-tRNA-synth_Ib_cat-dom"/>
</dbReference>
<comment type="catalytic activity">
    <reaction evidence="8 9">
        <text>tRNA(Gln) + L-glutamine + ATP = L-glutaminyl-tRNA(Gln) + AMP + diphosphate</text>
        <dbReference type="Rhea" id="RHEA:20121"/>
        <dbReference type="Rhea" id="RHEA-COMP:9662"/>
        <dbReference type="Rhea" id="RHEA-COMP:9681"/>
        <dbReference type="ChEBI" id="CHEBI:30616"/>
        <dbReference type="ChEBI" id="CHEBI:33019"/>
        <dbReference type="ChEBI" id="CHEBI:58359"/>
        <dbReference type="ChEBI" id="CHEBI:78442"/>
        <dbReference type="ChEBI" id="CHEBI:78521"/>
        <dbReference type="ChEBI" id="CHEBI:456215"/>
        <dbReference type="EC" id="6.1.1.18"/>
    </reaction>
</comment>
<evidence type="ECO:0000256" key="8">
    <source>
        <dbReference type="ARBA" id="ARBA00048270"/>
    </source>
</evidence>
<dbReference type="Gene3D" id="3.90.800.10">
    <property type="entry name" value="Glutamyl-tRNA Synthetase, Domain 3"/>
    <property type="match status" value="1"/>
</dbReference>
<feature type="binding site" evidence="9">
    <location>
        <position position="87"/>
    </location>
    <ligand>
        <name>L-glutamine</name>
        <dbReference type="ChEBI" id="CHEBI:58359"/>
    </ligand>
</feature>
<evidence type="ECO:0000313" key="15">
    <source>
        <dbReference type="Proteomes" id="UP000176204"/>
    </source>
</evidence>
<dbReference type="Gene3D" id="2.40.240.10">
    <property type="entry name" value="Ribosomal Protein L25, Chain P"/>
    <property type="match status" value="2"/>
</dbReference>
<comment type="subcellular location">
    <subcellularLocation>
        <location evidence="9">Cytoplasm</location>
    </subcellularLocation>
</comment>
<dbReference type="InterPro" id="IPR050132">
    <property type="entry name" value="Gln/Glu-tRNA_Ligase"/>
</dbReference>
<dbReference type="NCBIfam" id="TIGR00440">
    <property type="entry name" value="glnS"/>
    <property type="match status" value="1"/>
</dbReference>
<feature type="short sequence motif" description="'HIGH' region" evidence="9">
    <location>
        <begin position="51"/>
        <end position="61"/>
    </location>
</feature>
<evidence type="ECO:0000256" key="2">
    <source>
        <dbReference type="ARBA" id="ARBA00022490"/>
    </source>
</evidence>
<comment type="similarity">
    <text evidence="1 9 10">Belongs to the class-I aminoacyl-tRNA synthetase family.</text>
</comment>
<dbReference type="PRINTS" id="PR00987">
    <property type="entry name" value="TRNASYNTHGLU"/>
</dbReference>
<accession>A0A1H6KLL3</accession>
<feature type="binding site" evidence="9">
    <location>
        <begin position="281"/>
        <end position="282"/>
    </location>
    <ligand>
        <name>ATP</name>
        <dbReference type="ChEBI" id="CHEBI:30616"/>
    </ligand>
</feature>
<dbReference type="Gene3D" id="3.40.50.620">
    <property type="entry name" value="HUPs"/>
    <property type="match status" value="1"/>
</dbReference>
<feature type="binding site" evidence="9">
    <location>
        <position position="251"/>
    </location>
    <ligand>
        <name>ATP</name>
        <dbReference type="ChEBI" id="CHEBI:30616"/>
    </ligand>
</feature>
<evidence type="ECO:0000256" key="1">
    <source>
        <dbReference type="ARBA" id="ARBA00005594"/>
    </source>
</evidence>
<dbReference type="KEGG" id="agl:PYTT_0248"/>
<evidence type="ECO:0000259" key="12">
    <source>
        <dbReference type="Pfam" id="PF03950"/>
    </source>
</evidence>
<dbReference type="InterPro" id="IPR014729">
    <property type="entry name" value="Rossmann-like_a/b/a_fold"/>
</dbReference>
<proteinExistence type="inferred from homology"/>
<keyword evidence="2 9" id="KW-0963">Cytoplasm</keyword>
<dbReference type="Gene3D" id="1.10.1160.10">
    <property type="entry name" value="Glutamyl-trna Synthetase, Domain 2"/>
    <property type="match status" value="1"/>
</dbReference>
<dbReference type="GO" id="GO:0005524">
    <property type="term" value="F:ATP binding"/>
    <property type="evidence" value="ECO:0007669"/>
    <property type="project" value="UniProtKB-UniRule"/>
</dbReference>
<dbReference type="NCBIfam" id="NF011291">
    <property type="entry name" value="PRK14703.1"/>
    <property type="match status" value="1"/>
</dbReference>
<gene>
    <name evidence="9" type="primary">glnS</name>
    <name evidence="14" type="ORF">PYTT_0248</name>
</gene>
<feature type="domain" description="Glutamyl/glutaminyl-tRNA synthetase class Ib anti-codon binding" evidence="12">
    <location>
        <begin position="360"/>
        <end position="459"/>
    </location>
</feature>
<feature type="binding site" evidence="9">
    <location>
        <begin position="289"/>
        <end position="291"/>
    </location>
    <ligand>
        <name>ATP</name>
        <dbReference type="ChEBI" id="CHEBI:30616"/>
    </ligand>
</feature>
<dbReference type="PANTHER" id="PTHR43097">
    <property type="entry name" value="GLUTAMINE-TRNA LIGASE"/>
    <property type="match status" value="1"/>
</dbReference>
<dbReference type="GO" id="GO:0006425">
    <property type="term" value="P:glutaminyl-tRNA aminoacylation"/>
    <property type="evidence" value="ECO:0007669"/>
    <property type="project" value="UniProtKB-UniRule"/>
</dbReference>
<evidence type="ECO:0000256" key="9">
    <source>
        <dbReference type="HAMAP-Rule" id="MF_00126"/>
    </source>
</evidence>
<dbReference type="InterPro" id="IPR020056">
    <property type="entry name" value="Rbsml_bL25/Gln-tRNA_synth_N"/>
</dbReference>
<dbReference type="Pfam" id="PF00749">
    <property type="entry name" value="tRNA-synt_1c"/>
    <property type="match status" value="1"/>
</dbReference>
<dbReference type="SUPFAM" id="SSF50715">
    <property type="entry name" value="Ribosomal protein L25-like"/>
    <property type="match status" value="1"/>
</dbReference>
<evidence type="ECO:0000259" key="13">
    <source>
        <dbReference type="Pfam" id="PF20974"/>
    </source>
</evidence>
<evidence type="ECO:0000256" key="4">
    <source>
        <dbReference type="ARBA" id="ARBA00022741"/>
    </source>
</evidence>
<dbReference type="GO" id="GO:0004819">
    <property type="term" value="F:glutamine-tRNA ligase activity"/>
    <property type="evidence" value="ECO:0007669"/>
    <property type="project" value="UniProtKB-UniRule"/>
</dbReference>
<dbReference type="Pfam" id="PF03950">
    <property type="entry name" value="tRNA-synt_1c_C"/>
    <property type="match status" value="1"/>
</dbReference>
<dbReference type="GO" id="GO:0006424">
    <property type="term" value="P:glutamyl-tRNA aminoacylation"/>
    <property type="evidence" value="ECO:0007669"/>
    <property type="project" value="UniProtKB-UniRule"/>
</dbReference>
<sequence>MPLEKACSQAAQGVEKCMTTPQSERRDFIREMIANDLASGNCKTPVTRFPPEPNGYLHIGHAKAICLNFGLALEYASVGARCHLRFDDTNPSKEDQEYVDSIQSDIKWLGFDWGNNLYFASNIFDFFYDCAVHLINNGLAYVDEQDVETIRAQRGNLVTPGTHSPYRDRSIEENIARFTAMKNGEIPEGKAVLRAKIDMASSNMNMRDPILYRIVFAEHHNTGDKWCIYPMYDFAHPLEDAYEHITHSLCTLEFENHRPLYDWVIDNCPVPSRPRQTEFSRLNITYTVMSKRKLLQLVQEKRVSGWDDPRMPTISGMRRRGYPAAAIRNFCETVGITKFNGITDVALLEHSVRGELNATAPRRMAVLRPLKLVLTNLPANHSETVTVVNNPEKPEEGTRELTLTREVWIEQDDFMIDPPKKYFRLGVGRTVRLRGGYCVTCTGYCTDEAGNVTEVQAEIIPGTIGNNPPEGIKCKTAIHWVAVPHAVDAEVRLYDRLFSCENPDAHEEGFLAALNPDSLDIIAHAKIEPALAAAEPEFVCQFERLGYFVADRRDHAPEHPVYNRAVALKDSWAKAK</sequence>
<keyword evidence="3 9" id="KW-0436">Ligase</keyword>
<feature type="domain" description="Glutamyl/glutaminyl-tRNA synthetase class Ib catalytic" evidence="11">
    <location>
        <begin position="46"/>
        <end position="342"/>
    </location>
</feature>
<feature type="domain" description="tRNA synthetases class I (E and Q) anti-codon binding" evidence="13">
    <location>
        <begin position="478"/>
        <end position="551"/>
    </location>
</feature>
<dbReference type="GO" id="GO:0005829">
    <property type="term" value="C:cytosol"/>
    <property type="evidence" value="ECO:0007669"/>
    <property type="project" value="TreeGrafter"/>
</dbReference>
<dbReference type="EMBL" id="LT629973">
    <property type="protein sequence ID" value="SEH72442.1"/>
    <property type="molecule type" value="Genomic_DNA"/>
</dbReference>
<dbReference type="FunFam" id="3.90.800.10:FF:000001">
    <property type="entry name" value="Glutamine--tRNA ligase"/>
    <property type="match status" value="1"/>
</dbReference>
<comment type="subunit">
    <text evidence="9">Monomer.</text>
</comment>
<dbReference type="Pfam" id="PF20974">
    <property type="entry name" value="tRNA-synt_1c_C2"/>
    <property type="match status" value="1"/>
</dbReference>
<keyword evidence="5 9" id="KW-0067">ATP-binding</keyword>
<comment type="caution">
    <text evidence="9">Lacks conserved residue(s) required for the propagation of feature annotation.</text>
</comment>
<dbReference type="InterPro" id="IPR022861">
    <property type="entry name" value="Gln_tRNA_ligase_bac"/>
</dbReference>
<dbReference type="InterPro" id="IPR020059">
    <property type="entry name" value="Glu/Gln-tRNA-synth_Ib_codon-bd"/>
</dbReference>
<dbReference type="Proteomes" id="UP000176204">
    <property type="component" value="Chromosome I"/>
</dbReference>
<keyword evidence="15" id="KW-1185">Reference proteome</keyword>
<evidence type="ECO:0000256" key="10">
    <source>
        <dbReference type="RuleBase" id="RU363037"/>
    </source>
</evidence>
<dbReference type="InterPro" id="IPR001412">
    <property type="entry name" value="aa-tRNA-synth_I_CS"/>
</dbReference>
<dbReference type="EC" id="6.1.1.18" evidence="9"/>
<dbReference type="FunFam" id="1.10.1160.10:FF:000001">
    <property type="entry name" value="Glutamine--tRNA ligase"/>
    <property type="match status" value="1"/>
</dbReference>
<evidence type="ECO:0000256" key="6">
    <source>
        <dbReference type="ARBA" id="ARBA00022917"/>
    </source>
</evidence>
<dbReference type="PROSITE" id="PS00178">
    <property type="entry name" value="AA_TRNA_LIGASE_I"/>
    <property type="match status" value="1"/>
</dbReference>